<evidence type="ECO:0000313" key="2">
    <source>
        <dbReference type="EMBL" id="MEJ6400289.1"/>
    </source>
</evidence>
<feature type="compositionally biased region" description="Basic residues" evidence="1">
    <location>
        <begin position="1"/>
        <end position="14"/>
    </location>
</feature>
<name>A0ABU8SK79_9LACO</name>
<reference evidence="2 3" key="1">
    <citation type="submission" date="2023-10" db="EMBL/GenBank/DDBJ databases">
        <title>Nicoliella lavandulae sp. nov. isolated from Lavandula angustifolia flowers.</title>
        <authorList>
            <person name="Alcantara C."/>
            <person name="Zuniga M."/>
            <person name="Landete J.M."/>
            <person name="Monedero V."/>
        </authorList>
    </citation>
    <scope>NUCLEOTIDE SEQUENCE [LARGE SCALE GENOMIC DNA]</scope>
    <source>
        <strain evidence="2 3">Es01</strain>
    </source>
</reference>
<dbReference type="Proteomes" id="UP001370590">
    <property type="component" value="Unassembled WGS sequence"/>
</dbReference>
<accession>A0ABU8SK79</accession>
<evidence type="ECO:0000256" key="1">
    <source>
        <dbReference type="SAM" id="MobiDB-lite"/>
    </source>
</evidence>
<feature type="region of interest" description="Disordered" evidence="1">
    <location>
        <begin position="1"/>
        <end position="40"/>
    </location>
</feature>
<evidence type="ECO:0000313" key="3">
    <source>
        <dbReference type="Proteomes" id="UP001370590"/>
    </source>
</evidence>
<proteinExistence type="predicted"/>
<organism evidence="2 3">
    <name type="scientific">Nicoliella lavandulae</name>
    <dbReference type="NCBI Taxonomy" id="3082954"/>
    <lineage>
        <taxon>Bacteria</taxon>
        <taxon>Bacillati</taxon>
        <taxon>Bacillota</taxon>
        <taxon>Bacilli</taxon>
        <taxon>Lactobacillales</taxon>
        <taxon>Lactobacillaceae</taxon>
        <taxon>Nicoliella</taxon>
    </lineage>
</organism>
<dbReference type="EMBL" id="JAWMWH010000001">
    <property type="protein sequence ID" value="MEJ6400289.1"/>
    <property type="molecule type" value="Genomic_DNA"/>
</dbReference>
<comment type="caution">
    <text evidence="2">The sequence shown here is derived from an EMBL/GenBank/DDBJ whole genome shotgun (WGS) entry which is preliminary data.</text>
</comment>
<gene>
    <name evidence="2" type="ORF">R4146_03770</name>
</gene>
<protein>
    <submittedName>
        <fullName evidence="2">Uncharacterized protein</fullName>
    </submittedName>
</protein>
<sequence length="40" mass="4887">MKFTKKHKAQKNSQRKQATWEKFKNQQNKLNASRRGVKQR</sequence>
<keyword evidence="3" id="KW-1185">Reference proteome</keyword>
<dbReference type="RefSeq" id="WP_339960102.1">
    <property type="nucleotide sequence ID" value="NZ_JAWMWH010000001.1"/>
</dbReference>